<dbReference type="OrthoDB" id="5598268at2759"/>
<feature type="region of interest" description="Disordered" evidence="5">
    <location>
        <begin position="338"/>
        <end position="369"/>
    </location>
</feature>
<evidence type="ECO:0000313" key="9">
    <source>
        <dbReference type="Proteomes" id="UP001151518"/>
    </source>
</evidence>
<reference evidence="8" key="1">
    <citation type="submission" date="2022-07" db="EMBL/GenBank/DDBJ databases">
        <title>Phylogenomic reconstructions and comparative analyses of Kickxellomycotina fungi.</title>
        <authorList>
            <person name="Reynolds N.K."/>
            <person name="Stajich J.E."/>
            <person name="Barry K."/>
            <person name="Grigoriev I.V."/>
            <person name="Crous P."/>
            <person name="Smith M.E."/>
        </authorList>
    </citation>
    <scope>NUCLEOTIDE SEQUENCE</scope>
    <source>
        <strain evidence="8">NRRL 3115</strain>
    </source>
</reference>
<dbReference type="GO" id="GO:0000127">
    <property type="term" value="C:transcription factor TFIIIC complex"/>
    <property type="evidence" value="ECO:0007669"/>
    <property type="project" value="InterPro"/>
</dbReference>
<keyword evidence="4" id="KW-0539">Nucleus</keyword>
<evidence type="ECO:0000256" key="5">
    <source>
        <dbReference type="SAM" id="MobiDB-lite"/>
    </source>
</evidence>
<dbReference type="PANTHER" id="PTHR13230">
    <property type="entry name" value="GENERAL TRANSCRIPTION FACTOR IIIC, POLYPEPTIDE 5"/>
    <property type="match status" value="1"/>
</dbReference>
<protein>
    <submittedName>
        <fullName evidence="8">Tau 95 subunit of transcription factor TFIIIC</fullName>
    </submittedName>
</protein>
<gene>
    <name evidence="8" type="primary">TFC1</name>
    <name evidence="8" type="ORF">GGI25_000127</name>
</gene>
<evidence type="ECO:0000256" key="4">
    <source>
        <dbReference type="ARBA" id="ARBA00023242"/>
    </source>
</evidence>
<evidence type="ECO:0000313" key="8">
    <source>
        <dbReference type="EMBL" id="KAJ2681172.1"/>
    </source>
</evidence>
<feature type="domain" description="Transcription factor IIIC subunit 5 HTH" evidence="6">
    <location>
        <begin position="175"/>
        <end position="332"/>
    </location>
</feature>
<dbReference type="GO" id="GO:0005634">
    <property type="term" value="C:nucleus"/>
    <property type="evidence" value="ECO:0007669"/>
    <property type="project" value="UniProtKB-SubCell"/>
</dbReference>
<dbReference type="Pfam" id="PF09734">
    <property type="entry name" value="Tau95"/>
    <property type="match status" value="1"/>
</dbReference>
<dbReference type="EMBL" id="JANBTW010000001">
    <property type="protein sequence ID" value="KAJ2681172.1"/>
    <property type="molecule type" value="Genomic_DNA"/>
</dbReference>
<dbReference type="GO" id="GO:0006384">
    <property type="term" value="P:transcription initiation at RNA polymerase III promoter"/>
    <property type="evidence" value="ECO:0007669"/>
    <property type="project" value="InterPro"/>
</dbReference>
<accession>A0A9W8GFK5</accession>
<proteinExistence type="predicted"/>
<dbReference type="InterPro" id="IPR019136">
    <property type="entry name" value="TF_IIIC_su-5_HTH"/>
</dbReference>
<dbReference type="Proteomes" id="UP001151518">
    <property type="component" value="Unassembled WGS sequence"/>
</dbReference>
<feature type="domain" description="Transcription factor IIIC subunit Tfc1/Sfc1 triple barrel" evidence="7">
    <location>
        <begin position="21"/>
        <end position="132"/>
    </location>
</feature>
<evidence type="ECO:0000256" key="1">
    <source>
        <dbReference type="ARBA" id="ARBA00004123"/>
    </source>
</evidence>
<sequence>MSSNSKNGLAERRSIPECTLVSVEYPGYVKDANLAIKTLGGRTKLARDIAEDIGMPVELRYRHKDPASHPINGDIVATQNLLLKVTRRVRRPKNAAARHAKKDVAEHVETNAEVVGVIEKTVRFRRLSDFQFVPQETDPLWGVAQAFQPMDIDKIKSISESDILDSDLNTATAYIPAPFLDRHGWPSQFAFMSTTRSSTQKATGAKVLNAGKEDKASASQKPKVSFHGISIKLDDPNVPMGPSPEALQNLEAVPQELFAKAKAILEKTPVVSRNAMEVFMPAEERDRRRLNIIMPTVAYLFDTGPWRSCWIRFGYDPRKDPEAYRYQILDMRRMQANDTGGRRHMKHRGWTQMSQQQQQQASERPPNPIQAQKYIYDDDAARQGMAGIFQFMYVKVQPIRDLIEYPAGRRRRPSEKSGWLHFSLIKLIRAKMRLLKKSLEGSAAAVRELRVDYAELNRMLEADRRDEDAEIAAEELVQERQASVTSGQLSQIVRTRVNAHVDELMKKLATQGAALADNNVADGDAYEDDFDEFDIFGEGSDDADYDYENDG</sequence>
<dbReference type="PANTHER" id="PTHR13230:SF5">
    <property type="entry name" value="GENERAL TRANSCRIPTION FACTOR 3C POLYPEPTIDE 5"/>
    <property type="match status" value="1"/>
</dbReference>
<evidence type="ECO:0000256" key="3">
    <source>
        <dbReference type="ARBA" id="ARBA00023163"/>
    </source>
</evidence>
<evidence type="ECO:0000256" key="2">
    <source>
        <dbReference type="ARBA" id="ARBA00023125"/>
    </source>
</evidence>
<dbReference type="AlphaFoldDB" id="A0A9W8GFK5"/>
<dbReference type="InterPro" id="IPR040454">
    <property type="entry name" value="TF_IIIC_Tfc1/Sfc1"/>
</dbReference>
<dbReference type="InterPro" id="IPR041499">
    <property type="entry name" value="Tfc1/Sfc1_N"/>
</dbReference>
<organism evidence="8 9">
    <name type="scientific">Coemansia spiralis</name>
    <dbReference type="NCBI Taxonomy" id="417178"/>
    <lineage>
        <taxon>Eukaryota</taxon>
        <taxon>Fungi</taxon>
        <taxon>Fungi incertae sedis</taxon>
        <taxon>Zoopagomycota</taxon>
        <taxon>Kickxellomycotina</taxon>
        <taxon>Kickxellomycetes</taxon>
        <taxon>Kickxellales</taxon>
        <taxon>Kickxellaceae</taxon>
        <taxon>Coemansia</taxon>
    </lineage>
</organism>
<dbReference type="InterPro" id="IPR042536">
    <property type="entry name" value="TFIIIC_tauA_Sfc1"/>
</dbReference>
<keyword evidence="3" id="KW-0804">Transcription</keyword>
<evidence type="ECO:0000259" key="6">
    <source>
        <dbReference type="Pfam" id="PF09734"/>
    </source>
</evidence>
<comment type="caution">
    <text evidence="8">The sequence shown here is derived from an EMBL/GenBank/DDBJ whole genome shotgun (WGS) entry which is preliminary data.</text>
</comment>
<keyword evidence="2" id="KW-0238">DNA-binding</keyword>
<dbReference type="GO" id="GO:0001002">
    <property type="term" value="F:RNA polymerase III type 1 promoter sequence-specific DNA binding"/>
    <property type="evidence" value="ECO:0007669"/>
    <property type="project" value="TreeGrafter"/>
</dbReference>
<dbReference type="Pfam" id="PF17682">
    <property type="entry name" value="Tau95_N"/>
    <property type="match status" value="1"/>
</dbReference>
<comment type="subcellular location">
    <subcellularLocation>
        <location evidence="1">Nucleus</location>
    </subcellularLocation>
</comment>
<dbReference type="GO" id="GO:0001003">
    <property type="term" value="F:RNA polymerase III type 2 promoter sequence-specific DNA binding"/>
    <property type="evidence" value="ECO:0007669"/>
    <property type="project" value="TreeGrafter"/>
</dbReference>
<evidence type="ECO:0000259" key="7">
    <source>
        <dbReference type="Pfam" id="PF17682"/>
    </source>
</evidence>
<name>A0A9W8GFK5_9FUNG</name>
<dbReference type="Gene3D" id="3.30.200.160">
    <property type="entry name" value="TFIIIC, subcomplex tauA, subunit Sfc1, barrel domain"/>
    <property type="match status" value="1"/>
</dbReference>